<reference evidence="5 6" key="1">
    <citation type="submission" date="2018-09" db="EMBL/GenBank/DDBJ databases">
        <title>Genome Sequence of Paenibacillus lautus Strain E7593-69, Azo Dye-Degrading Bacteria, Isolated from Commercial Tattoo Inks.</title>
        <authorList>
            <person name="Nho S.W."/>
            <person name="Kim S.-J."/>
            <person name="Kweon O."/>
            <person name="Cerniglia C.E."/>
        </authorList>
    </citation>
    <scope>NUCLEOTIDE SEQUENCE [LARGE SCALE GENOMIC DNA]</scope>
    <source>
        <strain evidence="5 6">E7593-69</strain>
    </source>
</reference>
<dbReference type="Gene3D" id="1.10.10.60">
    <property type="entry name" value="Homeodomain-like"/>
    <property type="match status" value="2"/>
</dbReference>
<dbReference type="Pfam" id="PF12833">
    <property type="entry name" value="HTH_18"/>
    <property type="match status" value="1"/>
</dbReference>
<protein>
    <submittedName>
        <fullName evidence="5">AraC family transcriptional regulator</fullName>
    </submittedName>
</protein>
<dbReference type="RefSeq" id="WP_119848306.1">
    <property type="nucleotide sequence ID" value="NZ_CP032412.1"/>
</dbReference>
<organism evidence="5 6">
    <name type="scientific">Paenibacillus lautus</name>
    <name type="common">Bacillus lautus</name>
    <dbReference type="NCBI Taxonomy" id="1401"/>
    <lineage>
        <taxon>Bacteria</taxon>
        <taxon>Bacillati</taxon>
        <taxon>Bacillota</taxon>
        <taxon>Bacilli</taxon>
        <taxon>Bacillales</taxon>
        <taxon>Paenibacillaceae</taxon>
        <taxon>Paenibacillus</taxon>
    </lineage>
</organism>
<dbReference type="InterPro" id="IPR018062">
    <property type="entry name" value="HTH_AraC-typ_CS"/>
</dbReference>
<dbReference type="Gene3D" id="3.20.80.10">
    <property type="entry name" value="Regulatory factor, effector binding domain"/>
    <property type="match status" value="1"/>
</dbReference>
<keyword evidence="2" id="KW-0238">DNA-binding</keyword>
<dbReference type="PROSITE" id="PS00041">
    <property type="entry name" value="HTH_ARAC_FAMILY_1"/>
    <property type="match status" value="1"/>
</dbReference>
<dbReference type="SMART" id="SM00342">
    <property type="entry name" value="HTH_ARAC"/>
    <property type="match status" value="1"/>
</dbReference>
<dbReference type="InterPro" id="IPR050959">
    <property type="entry name" value="MarA-like"/>
</dbReference>
<dbReference type="Proteomes" id="UP000266552">
    <property type="component" value="Chromosome"/>
</dbReference>
<name>A0A385TLE7_PAELA</name>
<dbReference type="AlphaFoldDB" id="A0A385TLE7"/>
<dbReference type="InterPro" id="IPR010499">
    <property type="entry name" value="AraC_E-bd"/>
</dbReference>
<dbReference type="InterPro" id="IPR029441">
    <property type="entry name" value="Cass2"/>
</dbReference>
<dbReference type="KEGG" id="plw:D5F53_14415"/>
<proteinExistence type="predicted"/>
<dbReference type="PROSITE" id="PS01124">
    <property type="entry name" value="HTH_ARAC_FAMILY_2"/>
    <property type="match status" value="1"/>
</dbReference>
<evidence type="ECO:0000313" key="6">
    <source>
        <dbReference type="Proteomes" id="UP000266552"/>
    </source>
</evidence>
<gene>
    <name evidence="5" type="ORF">D5F53_14415</name>
</gene>
<keyword evidence="3" id="KW-0804">Transcription</keyword>
<evidence type="ECO:0000256" key="3">
    <source>
        <dbReference type="ARBA" id="ARBA00023163"/>
    </source>
</evidence>
<dbReference type="SUPFAM" id="SSF46689">
    <property type="entry name" value="Homeodomain-like"/>
    <property type="match status" value="2"/>
</dbReference>
<dbReference type="PANTHER" id="PTHR47504">
    <property type="entry name" value="RIGHT ORIGIN-BINDING PROTEIN"/>
    <property type="match status" value="1"/>
</dbReference>
<keyword evidence="1" id="KW-0805">Transcription regulation</keyword>
<dbReference type="SUPFAM" id="SSF55136">
    <property type="entry name" value="Probable bacterial effector-binding domain"/>
    <property type="match status" value="1"/>
</dbReference>
<dbReference type="InterPro" id="IPR009057">
    <property type="entry name" value="Homeodomain-like_sf"/>
</dbReference>
<evidence type="ECO:0000256" key="2">
    <source>
        <dbReference type="ARBA" id="ARBA00023125"/>
    </source>
</evidence>
<dbReference type="GO" id="GO:0043565">
    <property type="term" value="F:sequence-specific DNA binding"/>
    <property type="evidence" value="ECO:0007669"/>
    <property type="project" value="InterPro"/>
</dbReference>
<dbReference type="InterPro" id="IPR011256">
    <property type="entry name" value="Reg_factor_effector_dom_sf"/>
</dbReference>
<dbReference type="PANTHER" id="PTHR47504:SF5">
    <property type="entry name" value="RIGHT ORIGIN-BINDING PROTEIN"/>
    <property type="match status" value="1"/>
</dbReference>
<dbReference type="GO" id="GO:0003700">
    <property type="term" value="F:DNA-binding transcription factor activity"/>
    <property type="evidence" value="ECO:0007669"/>
    <property type="project" value="InterPro"/>
</dbReference>
<evidence type="ECO:0000313" key="5">
    <source>
        <dbReference type="EMBL" id="AYB44406.1"/>
    </source>
</evidence>
<sequence length="304" mass="34627">MVWLERMNRAMDYIESNLAGEIELSEVARRACCSSHQFQRMFSFITNVTLAEYIRRRKLTLAALELKNNEAARVIDIAMKYGYESPVSFARAFQTLHGITPAMARQDGIALKAYPRLSFLITIKGVDAMNYRIETKESFEVFGIERVFRNDGSGDPPNTPEQFWHQSHVNGEVERLAANAGELSRYVSQDSYKVHGICSYKHTGLDTFPYMLCAFKSGTSNANGYSTITIPARTWAIFPSEPIPWDAFGGTIETLYRRFYAEWLPTSGYEQVDEIELQVCGERAGLYSVELWFAVRKSNARLQL</sequence>
<keyword evidence="6" id="KW-1185">Reference proteome</keyword>
<accession>A0A385TLE7</accession>
<evidence type="ECO:0000256" key="1">
    <source>
        <dbReference type="ARBA" id="ARBA00023015"/>
    </source>
</evidence>
<dbReference type="InterPro" id="IPR018060">
    <property type="entry name" value="HTH_AraC"/>
</dbReference>
<dbReference type="Pfam" id="PF14526">
    <property type="entry name" value="Cass2"/>
    <property type="match status" value="1"/>
</dbReference>
<feature type="domain" description="HTH araC/xylS-type" evidence="4">
    <location>
        <begin position="8"/>
        <end position="107"/>
    </location>
</feature>
<dbReference type="SMART" id="SM00871">
    <property type="entry name" value="AraC_E_bind"/>
    <property type="match status" value="1"/>
</dbReference>
<evidence type="ECO:0000259" key="4">
    <source>
        <dbReference type="PROSITE" id="PS01124"/>
    </source>
</evidence>
<dbReference type="EMBL" id="CP032412">
    <property type="protein sequence ID" value="AYB44406.1"/>
    <property type="molecule type" value="Genomic_DNA"/>
</dbReference>